<dbReference type="PANTHER" id="PTHR43289:SF34">
    <property type="entry name" value="SERINE_THREONINE-PROTEIN KINASE YBDM-RELATED"/>
    <property type="match status" value="1"/>
</dbReference>
<protein>
    <submittedName>
        <fullName evidence="8">Serine/threonine protein kinase</fullName>
    </submittedName>
</protein>
<dbReference type="CDD" id="cd14014">
    <property type="entry name" value="STKc_PknB_like"/>
    <property type="match status" value="1"/>
</dbReference>
<keyword evidence="6" id="KW-0812">Transmembrane</keyword>
<dbReference type="GO" id="GO:0005524">
    <property type="term" value="F:ATP binding"/>
    <property type="evidence" value="ECO:0007669"/>
    <property type="project" value="UniProtKB-UniRule"/>
</dbReference>
<feature type="transmembrane region" description="Helical" evidence="6">
    <location>
        <begin position="409"/>
        <end position="428"/>
    </location>
</feature>
<dbReference type="STRING" id="1803587.GCA_001593825_00274"/>
<dbReference type="PATRIC" id="fig|1710894.3.peg.356"/>
<evidence type="ECO:0000256" key="6">
    <source>
        <dbReference type="SAM" id="Phobius"/>
    </source>
</evidence>
<gene>
    <name evidence="8" type="ORF">AN481_02135</name>
</gene>
<feature type="transmembrane region" description="Helical" evidence="6">
    <location>
        <begin position="381"/>
        <end position="403"/>
    </location>
</feature>
<dbReference type="InterPro" id="IPR011009">
    <property type="entry name" value="Kinase-like_dom_sf"/>
</dbReference>
<dbReference type="Proteomes" id="UP000092382">
    <property type="component" value="Unassembled WGS sequence"/>
</dbReference>
<evidence type="ECO:0000259" key="7">
    <source>
        <dbReference type="PROSITE" id="PS50011"/>
    </source>
</evidence>
<dbReference type="PROSITE" id="PS50011">
    <property type="entry name" value="PROTEIN_KINASE_DOM"/>
    <property type="match status" value="1"/>
</dbReference>
<sequence length="516" mass="57092">MTWVTGQELQNGKYIIQQVLGQGGFGITYQALQVNLNRSVVIKTPNKYLQHDPEYNKYIEKFIAEGQILAELSKDPHSHIVGIIELFQEGNTHCLVMEFIPGENLFQVINRRGALPETEIVTYIRQIGAALIKVHEAGLVHRDAHPGNIMLRNNGKAVLIDFGIAKQIIPATQSSTDKSAHERFAPYEQRYRGSRDPRVDIYCLAASLYYGITGQSPINSLARKLDNELLIAPQEIIVNISNELNQAILKGMALEAKNRPESMQLWLEMLTYKSQILNAEQNSINAKTIIVSELKNNTNVEENNTNVEENVVNVKEENPTVTVPFLVEDSYEQEVIDDVINLPKQVPANKPIGNTFWILLASYLLLYGLIGYYLAATHIDFWLVAIVVVGAMAVAWWLAVWIVGGAVPLARAIVEAAPAARAVVGVVTKLWSILSRAWPVYALVAVAVLVSIPLAVVIAVIVAVVVAVVVAVLIAGSYEDKLEEFLNEFHTFLILAGTSNVGLGLGWIVYQLLKPF</sequence>
<feature type="binding site" evidence="5">
    <location>
        <position position="43"/>
    </location>
    <ligand>
        <name>ATP</name>
        <dbReference type="ChEBI" id="CHEBI:30616"/>
    </ligand>
</feature>
<comment type="caution">
    <text evidence="8">The sequence shown here is derived from an EMBL/GenBank/DDBJ whole genome shotgun (WGS) entry which is preliminary data.</text>
</comment>
<reference evidence="8 9" key="1">
    <citation type="submission" date="2015-09" db="EMBL/GenBank/DDBJ databases">
        <title>Whole genome shotgun sequence assembly of Aphanizomenon flos-aquae UKL13.</title>
        <authorList>
            <person name="Driscoll C."/>
        </authorList>
    </citation>
    <scope>NUCLEOTIDE SEQUENCE [LARGE SCALE GENOMIC DNA]</scope>
    <source>
        <strain evidence="8">MDT13</strain>
    </source>
</reference>
<evidence type="ECO:0000256" key="5">
    <source>
        <dbReference type="PROSITE-ProRule" id="PRU10141"/>
    </source>
</evidence>
<dbReference type="InterPro" id="IPR000719">
    <property type="entry name" value="Prot_kinase_dom"/>
</dbReference>
<feature type="transmembrane region" description="Helical" evidence="6">
    <location>
        <begin position="493"/>
        <end position="513"/>
    </location>
</feature>
<dbReference type="SUPFAM" id="SSF56112">
    <property type="entry name" value="Protein kinase-like (PK-like)"/>
    <property type="match status" value="1"/>
</dbReference>
<dbReference type="PROSITE" id="PS00107">
    <property type="entry name" value="PROTEIN_KINASE_ATP"/>
    <property type="match status" value="1"/>
</dbReference>
<organism evidence="8 9">
    <name type="scientific">Aphanizomenon flos-aquae LD13</name>
    <dbReference type="NCBI Taxonomy" id="1710894"/>
    <lineage>
        <taxon>Bacteria</taxon>
        <taxon>Bacillati</taxon>
        <taxon>Cyanobacteriota</taxon>
        <taxon>Cyanophyceae</taxon>
        <taxon>Nostocales</taxon>
        <taxon>Aphanizomenonaceae</taxon>
        <taxon>Aphanizomenon</taxon>
    </lineage>
</organism>
<dbReference type="Gene3D" id="1.10.510.10">
    <property type="entry name" value="Transferase(Phosphotransferase) domain 1"/>
    <property type="match status" value="1"/>
</dbReference>
<accession>A0A1B7W1D0</accession>
<feature type="transmembrane region" description="Helical" evidence="6">
    <location>
        <begin position="440"/>
        <end position="473"/>
    </location>
</feature>
<dbReference type="AlphaFoldDB" id="A0A1B7W1D0"/>
<keyword evidence="8" id="KW-0723">Serine/threonine-protein kinase</keyword>
<dbReference type="GO" id="GO:0004674">
    <property type="term" value="F:protein serine/threonine kinase activity"/>
    <property type="evidence" value="ECO:0007669"/>
    <property type="project" value="UniProtKB-KW"/>
</dbReference>
<dbReference type="PANTHER" id="PTHR43289">
    <property type="entry name" value="MITOGEN-ACTIVATED PROTEIN KINASE KINASE KINASE 20-RELATED"/>
    <property type="match status" value="1"/>
</dbReference>
<keyword evidence="4 5" id="KW-0067">ATP-binding</keyword>
<feature type="domain" description="Protein kinase" evidence="7">
    <location>
        <begin position="14"/>
        <end position="272"/>
    </location>
</feature>
<dbReference type="Pfam" id="PF00069">
    <property type="entry name" value="Pkinase"/>
    <property type="match status" value="1"/>
</dbReference>
<evidence type="ECO:0000256" key="2">
    <source>
        <dbReference type="ARBA" id="ARBA00022741"/>
    </source>
</evidence>
<dbReference type="EMBL" id="LJOY01000004">
    <property type="protein sequence ID" value="OBQ27063.1"/>
    <property type="molecule type" value="Genomic_DNA"/>
</dbReference>
<feature type="transmembrane region" description="Helical" evidence="6">
    <location>
        <begin position="356"/>
        <end position="374"/>
    </location>
</feature>
<evidence type="ECO:0000313" key="9">
    <source>
        <dbReference type="Proteomes" id="UP000092382"/>
    </source>
</evidence>
<keyword evidence="3 8" id="KW-0418">Kinase</keyword>
<evidence type="ECO:0000256" key="1">
    <source>
        <dbReference type="ARBA" id="ARBA00022679"/>
    </source>
</evidence>
<keyword evidence="2 5" id="KW-0547">Nucleotide-binding</keyword>
<evidence type="ECO:0000313" key="8">
    <source>
        <dbReference type="EMBL" id="OBQ27063.1"/>
    </source>
</evidence>
<dbReference type="InterPro" id="IPR017441">
    <property type="entry name" value="Protein_kinase_ATP_BS"/>
</dbReference>
<evidence type="ECO:0000256" key="3">
    <source>
        <dbReference type="ARBA" id="ARBA00022777"/>
    </source>
</evidence>
<keyword evidence="6" id="KW-1133">Transmembrane helix</keyword>
<evidence type="ECO:0000256" key="4">
    <source>
        <dbReference type="ARBA" id="ARBA00022840"/>
    </source>
</evidence>
<name>A0A1B7W1D0_APHFL</name>
<keyword evidence="6" id="KW-0472">Membrane</keyword>
<keyword evidence="1" id="KW-0808">Transferase</keyword>
<proteinExistence type="predicted"/>